<proteinExistence type="predicted"/>
<dbReference type="InterPro" id="IPR002110">
    <property type="entry name" value="Ankyrin_rpt"/>
</dbReference>
<keyword evidence="5" id="KW-1185">Reference proteome</keyword>
<protein>
    <recommendedName>
        <fullName evidence="6">Ankyrin</fullName>
    </recommendedName>
</protein>
<dbReference type="Gene3D" id="1.25.40.20">
    <property type="entry name" value="Ankyrin repeat-containing domain"/>
    <property type="match status" value="1"/>
</dbReference>
<keyword evidence="1" id="KW-0677">Repeat</keyword>
<evidence type="ECO:0008006" key="6">
    <source>
        <dbReference type="Google" id="ProtNLM"/>
    </source>
</evidence>
<keyword evidence="2 3" id="KW-0040">ANK repeat</keyword>
<name>A0A9W9MCY1_9EURO</name>
<dbReference type="OrthoDB" id="539213at2759"/>
<dbReference type="PROSITE" id="PS50297">
    <property type="entry name" value="ANK_REP_REGION"/>
    <property type="match status" value="1"/>
</dbReference>
<dbReference type="Pfam" id="PF00023">
    <property type="entry name" value="Ank"/>
    <property type="match status" value="1"/>
</dbReference>
<accession>A0A9W9MCY1</accession>
<sequence>MPTHYIWDDPTQFLDTPQESETFACAIMRGDIATVQDYLCAGVDPDAYSLTGGFMLHIAVGSNQPEVVTLLLRHGADPSHPDFRHGTLPYQQAISASNTALILAFAHRDNYAEIHGFAYYVIRHCNLETVQACIDVGMDFNRTDQWRETTSHAIAHRNCPKLFDLVAPHLKIETMTMVSKRNQMPLYIALFQPSPDLVMRFIDSGADFNPIDKSINTVLLTAIKRLHFGIAYSILNKNSFAPLESYIGGRELQAAISAYEYKIIQTLINRGLSKEQDERDNISPLICAIRTGSLTILELFYEEGPKPSLVHNPGTLYSPSAYATALTLGRREIVDYLEVCIDRDGGSSPQIPESGTYANMTRKIMETMSNIHHWYGSSASGIQTEIQRKRVYQIALHILPLAGANFDSDRTRELVEEAQHICPVIHAACGEEDRAGLLEKALSRFVRTIREEADPEKRTFFLETLEVVINSHITSQLNIHRSA</sequence>
<dbReference type="AlphaFoldDB" id="A0A9W9MCY1"/>
<dbReference type="SUPFAM" id="SSF48403">
    <property type="entry name" value="Ankyrin repeat"/>
    <property type="match status" value="1"/>
</dbReference>
<reference evidence="4" key="1">
    <citation type="submission" date="2022-11" db="EMBL/GenBank/DDBJ databases">
        <authorList>
            <person name="Petersen C."/>
        </authorList>
    </citation>
    <scope>NUCLEOTIDE SEQUENCE</scope>
    <source>
        <strain evidence="4">IBT 20477</strain>
    </source>
</reference>
<dbReference type="Proteomes" id="UP001150942">
    <property type="component" value="Unassembled WGS sequence"/>
</dbReference>
<gene>
    <name evidence="4" type="ORF">N7449_007827</name>
</gene>
<feature type="repeat" description="ANK" evidence="3">
    <location>
        <begin position="51"/>
        <end position="83"/>
    </location>
</feature>
<dbReference type="PANTHER" id="PTHR24198:SF165">
    <property type="entry name" value="ANKYRIN REPEAT-CONTAINING PROTEIN-RELATED"/>
    <property type="match status" value="1"/>
</dbReference>
<organism evidence="4 5">
    <name type="scientific">Penicillium cf. viridicatum</name>
    <dbReference type="NCBI Taxonomy" id="2972119"/>
    <lineage>
        <taxon>Eukaryota</taxon>
        <taxon>Fungi</taxon>
        <taxon>Dikarya</taxon>
        <taxon>Ascomycota</taxon>
        <taxon>Pezizomycotina</taxon>
        <taxon>Eurotiomycetes</taxon>
        <taxon>Eurotiomycetidae</taxon>
        <taxon>Eurotiales</taxon>
        <taxon>Aspergillaceae</taxon>
        <taxon>Penicillium</taxon>
    </lineage>
</organism>
<reference evidence="4" key="2">
    <citation type="journal article" date="2023" name="IMA Fungus">
        <title>Comparative genomic study of the Penicillium genus elucidates a diverse pangenome and 15 lateral gene transfer events.</title>
        <authorList>
            <person name="Petersen C."/>
            <person name="Sorensen T."/>
            <person name="Nielsen M.R."/>
            <person name="Sondergaard T.E."/>
            <person name="Sorensen J.L."/>
            <person name="Fitzpatrick D.A."/>
            <person name="Frisvad J.C."/>
            <person name="Nielsen K.L."/>
        </authorList>
    </citation>
    <scope>NUCLEOTIDE SEQUENCE</scope>
    <source>
        <strain evidence="4">IBT 20477</strain>
    </source>
</reference>
<dbReference type="SMART" id="SM00248">
    <property type="entry name" value="ANK"/>
    <property type="match status" value="4"/>
</dbReference>
<dbReference type="EMBL" id="JAPQKQ010000005">
    <property type="protein sequence ID" value="KAJ5197348.1"/>
    <property type="molecule type" value="Genomic_DNA"/>
</dbReference>
<evidence type="ECO:0000256" key="3">
    <source>
        <dbReference type="PROSITE-ProRule" id="PRU00023"/>
    </source>
</evidence>
<dbReference type="PANTHER" id="PTHR24198">
    <property type="entry name" value="ANKYRIN REPEAT AND PROTEIN KINASE DOMAIN-CONTAINING PROTEIN"/>
    <property type="match status" value="1"/>
</dbReference>
<evidence type="ECO:0000256" key="2">
    <source>
        <dbReference type="ARBA" id="ARBA00023043"/>
    </source>
</evidence>
<evidence type="ECO:0000256" key="1">
    <source>
        <dbReference type="ARBA" id="ARBA00022737"/>
    </source>
</evidence>
<comment type="caution">
    <text evidence="4">The sequence shown here is derived from an EMBL/GenBank/DDBJ whole genome shotgun (WGS) entry which is preliminary data.</text>
</comment>
<evidence type="ECO:0000313" key="5">
    <source>
        <dbReference type="Proteomes" id="UP001150942"/>
    </source>
</evidence>
<dbReference type="PROSITE" id="PS50088">
    <property type="entry name" value="ANK_REPEAT"/>
    <property type="match status" value="1"/>
</dbReference>
<dbReference type="InterPro" id="IPR036770">
    <property type="entry name" value="Ankyrin_rpt-contain_sf"/>
</dbReference>
<evidence type="ECO:0000313" key="4">
    <source>
        <dbReference type="EMBL" id="KAJ5197348.1"/>
    </source>
</evidence>